<dbReference type="Proteomes" id="UP000614469">
    <property type="component" value="Unassembled WGS sequence"/>
</dbReference>
<dbReference type="InterPro" id="IPR057240">
    <property type="entry name" value="ParB_dimer_C"/>
</dbReference>
<protein>
    <submittedName>
        <fullName evidence="6">ParB/RepB/Spo0J family partition protein</fullName>
    </submittedName>
</protein>
<dbReference type="Pfam" id="PF17762">
    <property type="entry name" value="HTH_ParB"/>
    <property type="match status" value="1"/>
</dbReference>
<feature type="region of interest" description="Disordered" evidence="4">
    <location>
        <begin position="1"/>
        <end position="46"/>
    </location>
</feature>
<dbReference type="PANTHER" id="PTHR33375:SF1">
    <property type="entry name" value="CHROMOSOME-PARTITIONING PROTEIN PARB-RELATED"/>
    <property type="match status" value="1"/>
</dbReference>
<dbReference type="FunFam" id="1.10.10.2830:FF:000001">
    <property type="entry name" value="Chromosome partitioning protein ParB"/>
    <property type="match status" value="1"/>
</dbReference>
<dbReference type="GO" id="GO:0003677">
    <property type="term" value="F:DNA binding"/>
    <property type="evidence" value="ECO:0007669"/>
    <property type="project" value="UniProtKB-KW"/>
</dbReference>
<dbReference type="InterPro" id="IPR003115">
    <property type="entry name" value="ParB_N"/>
</dbReference>
<dbReference type="Pfam" id="PF23552">
    <property type="entry name" value="ParB_C"/>
    <property type="match status" value="1"/>
</dbReference>
<dbReference type="AlphaFoldDB" id="A0A8J6TF94"/>
<dbReference type="EMBL" id="JACNJN010000110">
    <property type="protein sequence ID" value="MBC8335443.1"/>
    <property type="molecule type" value="Genomic_DNA"/>
</dbReference>
<dbReference type="Gene3D" id="1.10.10.2830">
    <property type="match status" value="1"/>
</dbReference>
<organism evidence="6 7">
    <name type="scientific">Candidatus Desulfolinea nitratireducens</name>
    <dbReference type="NCBI Taxonomy" id="2841698"/>
    <lineage>
        <taxon>Bacteria</taxon>
        <taxon>Bacillati</taxon>
        <taxon>Chloroflexota</taxon>
        <taxon>Anaerolineae</taxon>
        <taxon>Anaerolineales</taxon>
        <taxon>Anaerolineales incertae sedis</taxon>
        <taxon>Candidatus Desulfolinea</taxon>
    </lineage>
</organism>
<comment type="caution">
    <text evidence="6">The sequence shown here is derived from an EMBL/GenBank/DDBJ whole genome shotgun (WGS) entry which is preliminary data.</text>
</comment>
<evidence type="ECO:0000259" key="5">
    <source>
        <dbReference type="SMART" id="SM00470"/>
    </source>
</evidence>
<dbReference type="NCBIfam" id="TIGR00180">
    <property type="entry name" value="parB_part"/>
    <property type="match status" value="1"/>
</dbReference>
<keyword evidence="3" id="KW-0238">DNA-binding</keyword>
<dbReference type="Pfam" id="PF02195">
    <property type="entry name" value="ParB_N"/>
    <property type="match status" value="1"/>
</dbReference>
<evidence type="ECO:0000256" key="2">
    <source>
        <dbReference type="ARBA" id="ARBA00022829"/>
    </source>
</evidence>
<dbReference type="InterPro" id="IPR004437">
    <property type="entry name" value="ParB/RepB/Spo0J"/>
</dbReference>
<dbReference type="PANTHER" id="PTHR33375">
    <property type="entry name" value="CHROMOSOME-PARTITIONING PROTEIN PARB-RELATED"/>
    <property type="match status" value="1"/>
</dbReference>
<dbReference type="GO" id="GO:0005694">
    <property type="term" value="C:chromosome"/>
    <property type="evidence" value="ECO:0007669"/>
    <property type="project" value="TreeGrafter"/>
</dbReference>
<feature type="compositionally biased region" description="Polar residues" evidence="4">
    <location>
        <begin position="14"/>
        <end position="34"/>
    </location>
</feature>
<gene>
    <name evidence="6" type="ORF">H8E29_09275</name>
</gene>
<evidence type="ECO:0000313" key="7">
    <source>
        <dbReference type="Proteomes" id="UP000614469"/>
    </source>
</evidence>
<accession>A0A8J6TF94</accession>
<dbReference type="InterPro" id="IPR050336">
    <property type="entry name" value="Chromosome_partition/occlusion"/>
</dbReference>
<evidence type="ECO:0000256" key="4">
    <source>
        <dbReference type="SAM" id="MobiDB-lite"/>
    </source>
</evidence>
<dbReference type="FunFam" id="3.90.1530.30:FF:000001">
    <property type="entry name" value="Chromosome partitioning protein ParB"/>
    <property type="match status" value="1"/>
</dbReference>
<evidence type="ECO:0000256" key="1">
    <source>
        <dbReference type="ARBA" id="ARBA00006295"/>
    </source>
</evidence>
<dbReference type="InterPro" id="IPR041468">
    <property type="entry name" value="HTH_ParB/Spo0J"/>
</dbReference>
<dbReference type="SMART" id="SM00470">
    <property type="entry name" value="ParB"/>
    <property type="match status" value="1"/>
</dbReference>
<evidence type="ECO:0000313" key="6">
    <source>
        <dbReference type="EMBL" id="MBC8335443.1"/>
    </source>
</evidence>
<feature type="domain" description="ParB-like N-terminal" evidence="5">
    <location>
        <begin position="31"/>
        <end position="121"/>
    </location>
</feature>
<reference evidence="6 7" key="1">
    <citation type="submission" date="2020-08" db="EMBL/GenBank/DDBJ databases">
        <title>Bridging the membrane lipid divide: bacteria of the FCB group superphylum have the potential to synthesize archaeal ether lipids.</title>
        <authorList>
            <person name="Villanueva L."/>
            <person name="Von Meijenfeldt F.A.B."/>
            <person name="Westbye A.B."/>
            <person name="Yadav S."/>
            <person name="Hopmans E.C."/>
            <person name="Dutilh B.E."/>
            <person name="Sinninghe Damste J.S."/>
        </authorList>
    </citation>
    <scope>NUCLEOTIDE SEQUENCE [LARGE SCALE GENOMIC DNA]</scope>
    <source>
        <strain evidence="6">NIOZ-UU36</strain>
    </source>
</reference>
<keyword evidence="2" id="KW-0159">Chromosome partition</keyword>
<dbReference type="GO" id="GO:0045881">
    <property type="term" value="P:positive regulation of sporulation resulting in formation of a cellular spore"/>
    <property type="evidence" value="ECO:0007669"/>
    <property type="project" value="TreeGrafter"/>
</dbReference>
<evidence type="ECO:0000256" key="3">
    <source>
        <dbReference type="ARBA" id="ARBA00023125"/>
    </source>
</evidence>
<dbReference type="GO" id="GO:0007059">
    <property type="term" value="P:chromosome segregation"/>
    <property type="evidence" value="ECO:0007669"/>
    <property type="project" value="UniProtKB-KW"/>
</dbReference>
<dbReference type="Gene3D" id="3.90.1530.30">
    <property type="match status" value="1"/>
</dbReference>
<dbReference type="SUPFAM" id="SSF110849">
    <property type="entry name" value="ParB/Sulfiredoxin"/>
    <property type="match status" value="1"/>
</dbReference>
<name>A0A8J6TF94_9CHLR</name>
<dbReference type="CDD" id="cd16393">
    <property type="entry name" value="SPO0J_N"/>
    <property type="match status" value="1"/>
</dbReference>
<proteinExistence type="inferred from homology"/>
<dbReference type="InterPro" id="IPR036086">
    <property type="entry name" value="ParB/Sulfiredoxin_sf"/>
</dbReference>
<sequence length="284" mass="31352">MAKRSGLGKGLDSLITSTETSSVPKPDSGIQQVSIDRISPNPRQPRSYFDEEELEQLAASIREHGVIQPLIITPNGDGSYSLIAGERRLKASLQAQLSSVPVVIRQVSDQQQLEWALIENVQRADLSPLEEAEAYHQLTDEFDLSHEAIARQVGKSRVAVTNTLRLRKLSEPVKAALVDKLISEGHARALLGLSAAQAQEAALQTVIALRLNVRQTEQLVNKLNGEKPVAKEKIAKSPEVVEIENRLQSRFETKVSMRYAKKGGNITLYYSSDEDLDALLEKLL</sequence>
<comment type="similarity">
    <text evidence="1">Belongs to the ParB family.</text>
</comment>